<name>A0A4P6JMK2_KTERU</name>
<reference evidence="1 2" key="1">
    <citation type="submission" date="2019-01" db="EMBL/GenBank/DDBJ databases">
        <title>Ktedonosporobacter rubrisoli SCAWS-G2.</title>
        <authorList>
            <person name="Huang Y."/>
            <person name="Yan B."/>
        </authorList>
    </citation>
    <scope>NUCLEOTIDE SEQUENCE [LARGE SCALE GENOMIC DNA]</scope>
    <source>
        <strain evidence="1 2">SCAWS-G2</strain>
    </source>
</reference>
<evidence type="ECO:0000313" key="2">
    <source>
        <dbReference type="Proteomes" id="UP000290365"/>
    </source>
</evidence>
<dbReference type="KEGG" id="kbs:EPA93_10945"/>
<proteinExistence type="predicted"/>
<dbReference type="AlphaFoldDB" id="A0A4P6JMK2"/>
<dbReference type="EMBL" id="CP035758">
    <property type="protein sequence ID" value="QBD76498.1"/>
    <property type="molecule type" value="Genomic_DNA"/>
</dbReference>
<evidence type="ECO:0000313" key="1">
    <source>
        <dbReference type="EMBL" id="QBD76498.1"/>
    </source>
</evidence>
<dbReference type="Proteomes" id="UP000290365">
    <property type="component" value="Chromosome"/>
</dbReference>
<dbReference type="RefSeq" id="WP_129887340.1">
    <property type="nucleotide sequence ID" value="NZ_CP035758.1"/>
</dbReference>
<organism evidence="1 2">
    <name type="scientific">Ktedonosporobacter rubrisoli</name>
    <dbReference type="NCBI Taxonomy" id="2509675"/>
    <lineage>
        <taxon>Bacteria</taxon>
        <taxon>Bacillati</taxon>
        <taxon>Chloroflexota</taxon>
        <taxon>Ktedonobacteria</taxon>
        <taxon>Ktedonobacterales</taxon>
        <taxon>Ktedonosporobacteraceae</taxon>
        <taxon>Ktedonosporobacter</taxon>
    </lineage>
</organism>
<keyword evidence="2" id="KW-1185">Reference proteome</keyword>
<accession>A0A4P6JMK2</accession>
<sequence length="82" mass="9731">MSRREIEVRFFLLTSLGALVHSGQFCLETFNREQLLSDLLAHYPLERWYEMQLLTREQVRTWLDEALALLTSGYNDSSHRVE</sequence>
<protein>
    <submittedName>
        <fullName evidence="1">Uncharacterized protein</fullName>
    </submittedName>
</protein>
<gene>
    <name evidence="1" type="ORF">EPA93_10945</name>
</gene>